<evidence type="ECO:0000313" key="3">
    <source>
        <dbReference type="Proteomes" id="UP000247702"/>
    </source>
</evidence>
<proteinExistence type="predicted"/>
<keyword evidence="3" id="KW-1185">Reference proteome</keyword>
<feature type="compositionally biased region" description="Acidic residues" evidence="1">
    <location>
        <begin position="53"/>
        <end position="66"/>
    </location>
</feature>
<protein>
    <submittedName>
        <fullName evidence="2">Uncharacterized protein</fullName>
    </submittedName>
</protein>
<evidence type="ECO:0000256" key="1">
    <source>
        <dbReference type="SAM" id="MobiDB-lite"/>
    </source>
</evidence>
<feature type="region of interest" description="Disordered" evidence="1">
    <location>
        <begin position="47"/>
        <end position="71"/>
    </location>
</feature>
<gene>
    <name evidence="2" type="ORF">RclHR1_22510005</name>
</gene>
<accession>A0A2Z6QU68</accession>
<dbReference type="EMBL" id="BEXD01001393">
    <property type="protein sequence ID" value="GBB93913.1"/>
    <property type="molecule type" value="Genomic_DNA"/>
</dbReference>
<dbReference type="Proteomes" id="UP000247702">
    <property type="component" value="Unassembled WGS sequence"/>
</dbReference>
<reference evidence="2 3" key="1">
    <citation type="submission" date="2017-11" db="EMBL/GenBank/DDBJ databases">
        <title>The genome of Rhizophagus clarus HR1 reveals common genetic basis of auxotrophy among arbuscular mycorrhizal fungi.</title>
        <authorList>
            <person name="Kobayashi Y."/>
        </authorList>
    </citation>
    <scope>NUCLEOTIDE SEQUENCE [LARGE SCALE GENOMIC DNA]</scope>
    <source>
        <strain evidence="2 3">HR1</strain>
    </source>
</reference>
<sequence>MSLANNLNVDLVDDFFDNIADYEEDFSFIQNDESAFYFAKQKALENNSNSSTDNDDFENEVNDDQSETTIGTDIDATGTELKIKQVITTNLSNCVIVDIKDGKLQRCNSNDKLRGLWQLIGTWQLDNLAVHQASKELNRLGVCYSHFTFDQNQLHKAGAKSEKNVKQSLIHSRRCRFCGKNHYFFSRGMYCKEHSWNVLGKEIRLACICQKRCNALEQLDPIIIPTNSNDKYNETRYVCCKCYEENGGHLYVKQGRGKKGVHCSETDNHSGDIAASLELMGNWILQIAYEKNSEFQEKILAAIIPAL</sequence>
<comment type="caution">
    <text evidence="2">The sequence shown here is derived from an EMBL/GenBank/DDBJ whole genome shotgun (WGS) entry which is preliminary data.</text>
</comment>
<organism evidence="2 3">
    <name type="scientific">Rhizophagus clarus</name>
    <dbReference type="NCBI Taxonomy" id="94130"/>
    <lineage>
        <taxon>Eukaryota</taxon>
        <taxon>Fungi</taxon>
        <taxon>Fungi incertae sedis</taxon>
        <taxon>Mucoromycota</taxon>
        <taxon>Glomeromycotina</taxon>
        <taxon>Glomeromycetes</taxon>
        <taxon>Glomerales</taxon>
        <taxon>Glomeraceae</taxon>
        <taxon>Rhizophagus</taxon>
    </lineage>
</organism>
<dbReference type="AlphaFoldDB" id="A0A2Z6QU68"/>
<evidence type="ECO:0000313" key="2">
    <source>
        <dbReference type="EMBL" id="GBB93913.1"/>
    </source>
</evidence>
<name>A0A2Z6QU68_9GLOM</name>